<dbReference type="GeneID" id="38774490"/>
<dbReference type="GO" id="GO:0006355">
    <property type="term" value="P:regulation of DNA-templated transcription"/>
    <property type="evidence" value="ECO:0007669"/>
    <property type="project" value="TreeGrafter"/>
</dbReference>
<reference evidence="2 3" key="1">
    <citation type="journal article" date="2018" name="Sci. Rep.">
        <title>Genome sequence of the cauliflower mushroom Sparassis crispa (Hanabiratake) and its association with beneficial usage.</title>
        <authorList>
            <person name="Kiyama R."/>
            <person name="Furutani Y."/>
            <person name="Kawaguchi K."/>
            <person name="Nakanishi T."/>
        </authorList>
    </citation>
    <scope>NUCLEOTIDE SEQUENCE [LARGE SCALE GENOMIC DNA]</scope>
</reference>
<dbReference type="PANTHER" id="PTHR11289">
    <property type="entry name" value="BREAST CANCER TYPE 2 SUSCEPTIBILITY PROTEIN BRCA2"/>
    <property type="match status" value="1"/>
</dbReference>
<feature type="compositionally biased region" description="Polar residues" evidence="1">
    <location>
        <begin position="107"/>
        <end position="122"/>
    </location>
</feature>
<evidence type="ECO:0000256" key="1">
    <source>
        <dbReference type="SAM" id="MobiDB-lite"/>
    </source>
</evidence>
<proteinExistence type="predicted"/>
<dbReference type="STRING" id="139825.A0A401G5Y7"/>
<name>A0A401G5Y7_9APHY</name>
<comment type="caution">
    <text evidence="2">The sequence shown here is derived from an EMBL/GenBank/DDBJ whole genome shotgun (WGS) entry which is preliminary data.</text>
</comment>
<dbReference type="RefSeq" id="XP_027608486.1">
    <property type="nucleotide sequence ID" value="XM_027752685.1"/>
</dbReference>
<evidence type="ECO:0000313" key="3">
    <source>
        <dbReference type="Proteomes" id="UP000287166"/>
    </source>
</evidence>
<dbReference type="AlphaFoldDB" id="A0A401G5Y7"/>
<organism evidence="2 3">
    <name type="scientific">Sparassis crispa</name>
    <dbReference type="NCBI Taxonomy" id="139825"/>
    <lineage>
        <taxon>Eukaryota</taxon>
        <taxon>Fungi</taxon>
        <taxon>Dikarya</taxon>
        <taxon>Basidiomycota</taxon>
        <taxon>Agaricomycotina</taxon>
        <taxon>Agaricomycetes</taxon>
        <taxon>Polyporales</taxon>
        <taxon>Sparassidaceae</taxon>
        <taxon>Sparassis</taxon>
    </lineage>
</organism>
<accession>A0A401G5Y7</accession>
<dbReference type="InParanoid" id="A0A401G5Y7"/>
<feature type="region of interest" description="Disordered" evidence="1">
    <location>
        <begin position="362"/>
        <end position="423"/>
    </location>
</feature>
<evidence type="ECO:0000313" key="2">
    <source>
        <dbReference type="EMBL" id="GBE77573.1"/>
    </source>
</evidence>
<dbReference type="InterPro" id="IPR015525">
    <property type="entry name" value="BRCA2"/>
</dbReference>
<feature type="compositionally biased region" description="Low complexity" evidence="1">
    <location>
        <begin position="42"/>
        <end position="51"/>
    </location>
</feature>
<dbReference type="GO" id="GO:0000724">
    <property type="term" value="P:double-strand break repair via homologous recombination"/>
    <property type="evidence" value="ECO:0007669"/>
    <property type="project" value="InterPro"/>
</dbReference>
<dbReference type="EMBL" id="BFAD01000001">
    <property type="protein sequence ID" value="GBE77573.1"/>
    <property type="molecule type" value="Genomic_DNA"/>
</dbReference>
<dbReference type="InterPro" id="IPR036315">
    <property type="entry name" value="BRCA2_hlx_sf"/>
</dbReference>
<feature type="region of interest" description="Disordered" evidence="1">
    <location>
        <begin position="1"/>
        <end position="21"/>
    </location>
</feature>
<feature type="region of interest" description="Disordered" evidence="1">
    <location>
        <begin position="506"/>
        <end position="536"/>
    </location>
</feature>
<keyword evidence="3" id="KW-1185">Reference proteome</keyword>
<gene>
    <name evidence="2" type="ORF">SCP_0104520</name>
</gene>
<dbReference type="SUPFAM" id="SSF81872">
    <property type="entry name" value="BRCA2 helical domain"/>
    <property type="match status" value="1"/>
</dbReference>
<sequence>MSHSELPSPKRLRLSSPTYDEQCCLSQEEIKAFDDYEKRMTQSSSSIPQPSHVSLPGSGKRKREKSIQQDPEDNGDSDVSHDKSEYESSANSLLQRATHPRRDVRTHPSNTEPNAISLFASSAELSAKEDTTAPISFTDLPAAGRSSGGFTSAALLTPQEHPATSQKDTNNDDIAHRTTTVTPAKRSGFGFASALTMASNPQFDSIPSSSPDATPEPDYSTWFEPSTVPETAMVGFQSAKDISKSMAPLECAAAGSAGCLSGFKSGRDIFLKSFQPEHEEESSSTVPLKASLPGFTSVRLLPGVSGTPADPSLSECTSGLSVFNPNSSNGTKGKARASNWTAPSAEALARAQQLMKRWEQEMDSKSTDVAQPEQGKENIQGAHPSAAFETPSRPALRSVENAFSPAQPPESPSPAGAEMGKPLAPASRMGIQSKNKMFKSPLLMRPPQKAASSMPFVAPLLNPQDRPSAKLPAAFPALLPAEASTSDLPSTPAPRAKALGLTPRRLGGMAATGKPKFSTPFKLGMRPGEPGRSQLEQSHAREKEVTITVAPMQHGSPYSIRPKKKQHKFFDLGKQVSRVSLTATELFPQKWAADELASHGMFVPTFIVYAPIKLNIFRSDAKELDTITPGLALYYSFHATWDAPTSTPSEPVRLGADAALARLLELGCKLVTKEWTDNHWGLILWKLAGMVCMNPEHEDNPDERRWCFEEVVKQLLYRQGNISTHRTHVPLILIDP</sequence>
<dbReference type="PANTHER" id="PTHR11289:SF0">
    <property type="entry name" value="BREAST CANCER TYPE 2 SUSCEPTIBILITY PROTEIN"/>
    <property type="match status" value="1"/>
</dbReference>
<feature type="region of interest" description="Disordered" evidence="1">
    <location>
        <begin position="35"/>
        <end position="122"/>
    </location>
</feature>
<protein>
    <submittedName>
        <fullName evidence="2">Uncharacterized protein</fullName>
    </submittedName>
</protein>
<dbReference type="OrthoDB" id="21095at2759"/>
<dbReference type="Proteomes" id="UP000287166">
    <property type="component" value="Unassembled WGS sequence"/>
</dbReference>